<evidence type="ECO:0000256" key="4">
    <source>
        <dbReference type="SAM" id="Phobius"/>
    </source>
</evidence>
<dbReference type="Pfam" id="PF08245">
    <property type="entry name" value="Mur_ligase_M"/>
    <property type="match status" value="1"/>
</dbReference>
<dbReference type="SUPFAM" id="SSF53244">
    <property type="entry name" value="MurD-like peptide ligases, peptide-binding domain"/>
    <property type="match status" value="1"/>
</dbReference>
<evidence type="ECO:0000256" key="3">
    <source>
        <dbReference type="ARBA" id="ARBA00022840"/>
    </source>
</evidence>
<evidence type="ECO:0000259" key="5">
    <source>
        <dbReference type="Pfam" id="PF08245"/>
    </source>
</evidence>
<dbReference type="InterPro" id="IPR051046">
    <property type="entry name" value="MurCDEF_CellWall_CoF430Synth"/>
</dbReference>
<dbReference type="Gene3D" id="3.90.190.20">
    <property type="entry name" value="Mur ligase, C-terminal domain"/>
    <property type="match status" value="1"/>
</dbReference>
<feature type="transmembrane region" description="Helical" evidence="4">
    <location>
        <begin position="67"/>
        <end position="84"/>
    </location>
</feature>
<dbReference type="GO" id="GO:0005524">
    <property type="term" value="F:ATP binding"/>
    <property type="evidence" value="ECO:0007669"/>
    <property type="project" value="UniProtKB-KW"/>
</dbReference>
<keyword evidence="2" id="KW-0547">Nucleotide-binding</keyword>
<dbReference type="AlphaFoldDB" id="A0A6G5QMG4"/>
<dbReference type="GO" id="GO:0047480">
    <property type="term" value="F:UDP-N-acetylmuramoyl-tripeptide-D-alanyl-D-alanine ligase activity"/>
    <property type="evidence" value="ECO:0007669"/>
    <property type="project" value="UniProtKB-EC"/>
</dbReference>
<dbReference type="PANTHER" id="PTHR43024">
    <property type="entry name" value="UDP-N-ACETYLMURAMOYL-TRIPEPTIDE--D-ALANYL-D-ALANINE LIGASE"/>
    <property type="match status" value="1"/>
</dbReference>
<evidence type="ECO:0000313" key="6">
    <source>
        <dbReference type="EMBL" id="QCD46841.1"/>
    </source>
</evidence>
<dbReference type="EMBL" id="CP012543">
    <property type="protein sequence ID" value="QCD46841.1"/>
    <property type="molecule type" value="Genomic_DNA"/>
</dbReference>
<dbReference type="Proteomes" id="UP000502377">
    <property type="component" value="Chromosome"/>
</dbReference>
<dbReference type="EC" id="6.3.2.10" evidence="6"/>
<reference evidence="6 7" key="1">
    <citation type="submission" date="2016-07" db="EMBL/GenBank/DDBJ databases">
        <title>Comparative genomics of the Campylobacter concisus group.</title>
        <authorList>
            <person name="Miller W.G."/>
            <person name="Yee E."/>
            <person name="Chapman M.H."/>
            <person name="Huynh S."/>
            <person name="Bono J.L."/>
            <person name="On S.L.W."/>
            <person name="StLeger J."/>
            <person name="Foster G."/>
            <person name="Parker C.T."/>
        </authorList>
    </citation>
    <scope>NUCLEOTIDE SEQUENCE [LARGE SCALE GENOMIC DNA]</scope>
    <source>
        <strain evidence="6 7">ATCC 33238</strain>
    </source>
</reference>
<evidence type="ECO:0000256" key="1">
    <source>
        <dbReference type="ARBA" id="ARBA00022598"/>
    </source>
</evidence>
<dbReference type="Gene3D" id="3.40.1190.10">
    <property type="entry name" value="Mur-like, catalytic domain"/>
    <property type="match status" value="1"/>
</dbReference>
<dbReference type="InterPro" id="IPR013221">
    <property type="entry name" value="Mur_ligase_cen"/>
</dbReference>
<keyword evidence="1 6" id="KW-0436">Ligase</keyword>
<dbReference type="SUPFAM" id="SSF53623">
    <property type="entry name" value="MurD-like peptide ligases, catalytic domain"/>
    <property type="match status" value="1"/>
</dbReference>
<name>A0A6G5QMG4_CAMRE</name>
<keyword evidence="4" id="KW-1133">Transmembrane helix</keyword>
<dbReference type="InterPro" id="IPR036615">
    <property type="entry name" value="Mur_ligase_C_dom_sf"/>
</dbReference>
<feature type="transmembrane region" description="Helical" evidence="4">
    <location>
        <begin position="39"/>
        <end position="61"/>
    </location>
</feature>
<sequence length="478" mass="53453">MNETLINIGLAATQILFTFALGFYLITCLQWFSYKFERVLFHFTRPLWHVFFLIVPIVLFYAAERFFWIYFYFALVPSLALWHKKLDKKLVFTPRVKRFFVILALAVIASYAVYLATQYRVNLGVVLPLVASFALSFLLEKAKFKAYENSARKKLASMPELKIIMITASFGKTSIKNFLFELLKNDFACRKTPRSVNTLAGLIQDVNNELAAGTQIYIAEAGARLKGDIAQITEFLSPQIAIVGEIGAQHIEYFKTLENIRATKLEALGSKRLEKAFVHSSMQANEGTKIEIYDKNLSGVEASLDGVKFKLGEREFASPLLGKFNAANLAVCVKTALYLGLDEARIAAALARLKNVEHRLERIDAGGKIIIDDGFNGNFNGMSASYELAAGYEGRKVLVTPGIMESSDEENEKLSKIINKTFDIVMLTSSLNAVALLKHLSRPKVIVIKDKSKMQEVLAQNTKAGDLILFSNDAPSFM</sequence>
<dbReference type="PANTHER" id="PTHR43024:SF1">
    <property type="entry name" value="UDP-N-ACETYLMURAMOYL-TRIPEPTIDE--D-ALANYL-D-ALANINE LIGASE"/>
    <property type="match status" value="1"/>
</dbReference>
<dbReference type="RefSeq" id="WP_004320021.1">
    <property type="nucleotide sequence ID" value="NZ_CP012543.1"/>
</dbReference>
<feature type="transmembrane region" description="Helical" evidence="4">
    <location>
        <begin position="6"/>
        <end position="27"/>
    </location>
</feature>
<organism evidence="6 7">
    <name type="scientific">Campylobacter rectus</name>
    <name type="common">Wolinella recta</name>
    <dbReference type="NCBI Taxonomy" id="203"/>
    <lineage>
        <taxon>Bacteria</taxon>
        <taxon>Pseudomonadati</taxon>
        <taxon>Campylobacterota</taxon>
        <taxon>Epsilonproteobacteria</taxon>
        <taxon>Campylobacterales</taxon>
        <taxon>Campylobacteraceae</taxon>
        <taxon>Campylobacter</taxon>
    </lineage>
</organism>
<feature type="transmembrane region" description="Helical" evidence="4">
    <location>
        <begin position="96"/>
        <end position="115"/>
    </location>
</feature>
<keyword evidence="4" id="KW-0812">Transmembrane</keyword>
<feature type="transmembrane region" description="Helical" evidence="4">
    <location>
        <begin position="121"/>
        <end position="139"/>
    </location>
</feature>
<proteinExistence type="predicted"/>
<keyword evidence="4" id="KW-0472">Membrane</keyword>
<protein>
    <submittedName>
        <fullName evidence="6">D-alanyl-D-alanine-adding enzyme</fullName>
        <ecNumber evidence="6">6.3.2.10</ecNumber>
    </submittedName>
</protein>
<gene>
    <name evidence="6" type="primary">murF</name>
    <name evidence="6" type="ORF">CRECT_1182</name>
</gene>
<keyword evidence="3" id="KW-0067">ATP-binding</keyword>
<evidence type="ECO:0000313" key="7">
    <source>
        <dbReference type="Proteomes" id="UP000502377"/>
    </source>
</evidence>
<evidence type="ECO:0000256" key="2">
    <source>
        <dbReference type="ARBA" id="ARBA00022741"/>
    </source>
</evidence>
<dbReference type="InterPro" id="IPR036565">
    <property type="entry name" value="Mur-like_cat_sf"/>
</dbReference>
<dbReference type="KEGG" id="crx:CRECT_1182"/>
<accession>A0A6G5QMG4</accession>
<feature type="domain" description="Mur ligase central" evidence="5">
    <location>
        <begin position="166"/>
        <end position="333"/>
    </location>
</feature>